<dbReference type="AlphaFoldDB" id="A0A834MM27"/>
<dbReference type="SUPFAM" id="SSF47473">
    <property type="entry name" value="EF-hand"/>
    <property type="match status" value="1"/>
</dbReference>
<dbReference type="InterPro" id="IPR011992">
    <property type="entry name" value="EF-hand-dom_pair"/>
</dbReference>
<keyword evidence="3" id="KW-0677">Repeat</keyword>
<dbReference type="InterPro" id="IPR028846">
    <property type="entry name" value="Recoverin"/>
</dbReference>
<comment type="similarity">
    <text evidence="1">Belongs to the recoverin family.</text>
</comment>
<evidence type="ECO:0000313" key="6">
    <source>
        <dbReference type="EMBL" id="KAF7287746.1"/>
    </source>
</evidence>
<reference evidence="6" key="1">
    <citation type="submission" date="2020-08" db="EMBL/GenBank/DDBJ databases">
        <title>Genome sequencing and assembly of the red palm weevil Rhynchophorus ferrugineus.</title>
        <authorList>
            <person name="Dias G.B."/>
            <person name="Bergman C.M."/>
            <person name="Manee M."/>
        </authorList>
    </citation>
    <scope>NUCLEOTIDE SEQUENCE</scope>
    <source>
        <strain evidence="6">AA-2017</strain>
        <tissue evidence="6">Whole larva</tissue>
    </source>
</reference>
<evidence type="ECO:0000256" key="2">
    <source>
        <dbReference type="ARBA" id="ARBA00022723"/>
    </source>
</evidence>
<sequence length="202" mass="23359">MNDDDSDEFTIHIARYRPEEIHKLASKTKFTKKEIQLMYRGFKQECPTGMVDEESFKHIFSQFFPLGDATNYAHYVFNTMKQKQTGKISFEDFLNILSKVSRGSIQEKLQWVFGLYDLNGDGLISKSEMIDVVTSIYEMLGNVSSRATQPAVEDNSAKDHVERIFHLIDTNKDGVITIEELINWVSRDERFLKSLETLDTVL</sequence>
<proteinExistence type="inferred from homology"/>
<evidence type="ECO:0000256" key="1">
    <source>
        <dbReference type="ARBA" id="ARBA00006049"/>
    </source>
</evidence>
<organism evidence="6 7">
    <name type="scientific">Rhynchophorus ferrugineus</name>
    <name type="common">Red palm weevil</name>
    <name type="synonym">Curculio ferrugineus</name>
    <dbReference type="NCBI Taxonomy" id="354439"/>
    <lineage>
        <taxon>Eukaryota</taxon>
        <taxon>Metazoa</taxon>
        <taxon>Ecdysozoa</taxon>
        <taxon>Arthropoda</taxon>
        <taxon>Hexapoda</taxon>
        <taxon>Insecta</taxon>
        <taxon>Pterygota</taxon>
        <taxon>Neoptera</taxon>
        <taxon>Endopterygota</taxon>
        <taxon>Coleoptera</taxon>
        <taxon>Polyphaga</taxon>
        <taxon>Cucujiformia</taxon>
        <taxon>Curculionidae</taxon>
        <taxon>Dryophthorinae</taxon>
        <taxon>Rhynchophorus</taxon>
    </lineage>
</organism>
<feature type="domain" description="EF-hand" evidence="5">
    <location>
        <begin position="104"/>
        <end position="139"/>
    </location>
</feature>
<dbReference type="PROSITE" id="PS00018">
    <property type="entry name" value="EF_HAND_1"/>
    <property type="match status" value="2"/>
</dbReference>
<accession>A0A834MM27</accession>
<dbReference type="FunFam" id="1.10.238.10:FF:000009">
    <property type="entry name" value="Visinin-like protein 1"/>
    <property type="match status" value="1"/>
</dbReference>
<dbReference type="Pfam" id="PF13499">
    <property type="entry name" value="EF-hand_7"/>
    <property type="match status" value="1"/>
</dbReference>
<dbReference type="InterPro" id="IPR002048">
    <property type="entry name" value="EF_hand_dom"/>
</dbReference>
<dbReference type="PANTHER" id="PTHR23055">
    <property type="entry name" value="CALCIUM BINDING PROTEINS"/>
    <property type="match status" value="1"/>
</dbReference>
<evidence type="ECO:0000256" key="4">
    <source>
        <dbReference type="ARBA" id="ARBA00022837"/>
    </source>
</evidence>
<evidence type="ECO:0000313" key="7">
    <source>
        <dbReference type="Proteomes" id="UP000625711"/>
    </source>
</evidence>
<dbReference type="InterPro" id="IPR018247">
    <property type="entry name" value="EF_Hand_1_Ca_BS"/>
</dbReference>
<name>A0A834MM27_RHYFE</name>
<dbReference type="GO" id="GO:0005509">
    <property type="term" value="F:calcium ion binding"/>
    <property type="evidence" value="ECO:0007669"/>
    <property type="project" value="InterPro"/>
</dbReference>
<dbReference type="SMART" id="SM00054">
    <property type="entry name" value="EFh"/>
    <property type="match status" value="3"/>
</dbReference>
<feature type="domain" description="EF-hand" evidence="5">
    <location>
        <begin position="156"/>
        <end position="191"/>
    </location>
</feature>
<dbReference type="Gene3D" id="1.10.238.10">
    <property type="entry name" value="EF-hand"/>
    <property type="match status" value="1"/>
</dbReference>
<dbReference type="EMBL" id="JAACXV010000003">
    <property type="protein sequence ID" value="KAF7287746.1"/>
    <property type="molecule type" value="Genomic_DNA"/>
</dbReference>
<keyword evidence="2" id="KW-0479">Metal-binding</keyword>
<evidence type="ECO:0000259" key="5">
    <source>
        <dbReference type="PROSITE" id="PS50222"/>
    </source>
</evidence>
<comment type="caution">
    <text evidence="6">The sequence shown here is derived from an EMBL/GenBank/DDBJ whole genome shotgun (WGS) entry which is preliminary data.</text>
</comment>
<evidence type="ECO:0000256" key="3">
    <source>
        <dbReference type="ARBA" id="ARBA00022737"/>
    </source>
</evidence>
<dbReference type="Proteomes" id="UP000625711">
    <property type="component" value="Unassembled WGS sequence"/>
</dbReference>
<gene>
    <name evidence="6" type="ORF">GWI33_003381</name>
</gene>
<dbReference type="PROSITE" id="PS50222">
    <property type="entry name" value="EF_HAND_2"/>
    <property type="match status" value="2"/>
</dbReference>
<keyword evidence="7" id="KW-1185">Reference proteome</keyword>
<protein>
    <recommendedName>
        <fullName evidence="5">EF-hand domain-containing protein</fullName>
    </recommendedName>
</protein>
<dbReference type="CDD" id="cd00051">
    <property type="entry name" value="EFh"/>
    <property type="match status" value="2"/>
</dbReference>
<keyword evidence="4" id="KW-0106">Calcium</keyword>
<dbReference type="OrthoDB" id="191686at2759"/>
<dbReference type="PRINTS" id="PR00450">
    <property type="entry name" value="RECOVERIN"/>
</dbReference>
<dbReference type="PANTHER" id="PTHR23055:SF185">
    <property type="entry name" value="NEUROCALCIN HOMOLOG-LIKE PROTEIN"/>
    <property type="match status" value="1"/>
</dbReference>